<dbReference type="RefSeq" id="YP_010668249.1">
    <property type="nucleotide sequence ID" value="NC_070955.1"/>
</dbReference>
<dbReference type="GeneID" id="77944392"/>
<sequence length="87" mass="9114">MKAVIRKTLAVAAATVVLAASAAHAAPVEFQPGQVLTAAQLNQNFAAADRRADEQRDEIHALKLAISLLAAVSIGAVALSMRLRGRR</sequence>
<protein>
    <submittedName>
        <fullName evidence="2">Uncharacterized protein</fullName>
    </submittedName>
</protein>
<reference evidence="2" key="1">
    <citation type="submission" date="2021-10" db="EMBL/GenBank/DDBJ databases">
        <authorList>
            <person name="Gelman D."/>
            <person name="Alkalay-Oren S."/>
            <person name="Coppenhagen-Glazer S."/>
            <person name="Hazan R."/>
        </authorList>
    </citation>
    <scope>NUCLEOTIDE SEQUENCE</scope>
</reference>
<organism evidence="2 3">
    <name type="scientific">Burkholderia phage BgManors32</name>
    <dbReference type="NCBI Taxonomy" id="2894335"/>
    <lineage>
        <taxon>Viruses</taxon>
        <taxon>Duplodnaviria</taxon>
        <taxon>Heunggongvirae</taxon>
        <taxon>Uroviricota</taxon>
        <taxon>Caudoviricetes</taxon>
        <taxon>Bigmanorsvirus</taxon>
        <taxon>Bigmanorsvirus bgmanors32</taxon>
    </lineage>
</organism>
<name>A0AAE8YEY8_9CAUD</name>
<dbReference type="Proteomes" id="UP000828188">
    <property type="component" value="Segment"/>
</dbReference>
<evidence type="ECO:0000313" key="3">
    <source>
        <dbReference type="Proteomes" id="UP000828188"/>
    </source>
</evidence>
<evidence type="ECO:0000256" key="1">
    <source>
        <dbReference type="SAM" id="Phobius"/>
    </source>
</evidence>
<dbReference type="EMBL" id="OK665842">
    <property type="protein sequence ID" value="UEW68647.1"/>
    <property type="molecule type" value="Genomic_DNA"/>
</dbReference>
<proteinExistence type="predicted"/>
<keyword evidence="1" id="KW-1133">Transmembrane helix</keyword>
<keyword evidence="1" id="KW-0472">Membrane</keyword>
<keyword evidence="3" id="KW-1185">Reference proteome</keyword>
<feature type="transmembrane region" description="Helical" evidence="1">
    <location>
        <begin position="61"/>
        <end position="81"/>
    </location>
</feature>
<accession>A0AAE8YEY8</accession>
<dbReference type="KEGG" id="vg:77944392"/>
<evidence type="ECO:0000313" key="2">
    <source>
        <dbReference type="EMBL" id="UEW68647.1"/>
    </source>
</evidence>
<keyword evidence="1" id="KW-0812">Transmembrane</keyword>